<feature type="compositionally biased region" description="Low complexity" evidence="9">
    <location>
        <begin position="54"/>
        <end position="71"/>
    </location>
</feature>
<evidence type="ECO:0000313" key="14">
    <source>
        <dbReference type="Proteomes" id="UP000429181"/>
    </source>
</evidence>
<dbReference type="Gene3D" id="3.40.250.10">
    <property type="entry name" value="Rhodanese-like domain"/>
    <property type="match status" value="1"/>
</dbReference>
<dbReference type="InterPro" id="IPR020422">
    <property type="entry name" value="TYR_PHOSPHATASE_DUAL_dom"/>
</dbReference>
<feature type="region of interest" description="Disordered" evidence="9">
    <location>
        <begin position="725"/>
        <end position="761"/>
    </location>
</feature>
<dbReference type="CDD" id="cd01446">
    <property type="entry name" value="DSP_MapKP"/>
    <property type="match status" value="1"/>
</dbReference>
<feature type="region of interest" description="Disordered" evidence="9">
    <location>
        <begin position="1"/>
        <end position="127"/>
    </location>
</feature>
<feature type="compositionally biased region" description="Low complexity" evidence="9">
    <location>
        <begin position="141"/>
        <end position="153"/>
    </location>
</feature>
<reference evidence="14" key="1">
    <citation type="submission" date="2018-11" db="EMBL/GenBank/DDBJ databases">
        <title>Haplotype-resolved cattle genomes.</title>
        <authorList>
            <person name="Low W.Y."/>
            <person name="Tearle R."/>
            <person name="Bickhart D.M."/>
            <person name="Rosen B.D."/>
            <person name="Koren S."/>
            <person name="Rhie A."/>
            <person name="Hiendleder S."/>
            <person name="Phillippy A.M."/>
            <person name="Smith T.P.L."/>
            <person name="Williams J.L."/>
        </authorList>
    </citation>
    <scope>NUCLEOTIDE SEQUENCE [LARGE SCALE GENOMIC DNA]</scope>
</reference>
<dbReference type="CDD" id="cd14644">
    <property type="entry name" value="DSP_DUSP9"/>
    <property type="match status" value="1"/>
</dbReference>
<feature type="domain" description="Tyrosine specific protein phosphatases" evidence="11">
    <location>
        <begin position="644"/>
        <end position="704"/>
    </location>
</feature>
<evidence type="ECO:0000259" key="12">
    <source>
        <dbReference type="PROSITE" id="PS50206"/>
    </source>
</evidence>
<evidence type="ECO:0000256" key="1">
    <source>
        <dbReference type="ARBA" id="ARBA00004496"/>
    </source>
</evidence>
<dbReference type="GO" id="GO:0008330">
    <property type="term" value="F:protein tyrosine/threonine phosphatase activity"/>
    <property type="evidence" value="ECO:0007669"/>
    <property type="project" value="TreeGrafter"/>
</dbReference>
<dbReference type="GO" id="GO:0005829">
    <property type="term" value="C:cytosol"/>
    <property type="evidence" value="ECO:0007669"/>
    <property type="project" value="TreeGrafter"/>
</dbReference>
<dbReference type="Ensembl" id="ENSBIXT00005004028.1">
    <property type="protein sequence ID" value="ENSBIXP00005031708.1"/>
    <property type="gene ID" value="ENSBIXG00005012054.1"/>
</dbReference>
<feature type="region of interest" description="Disordered" evidence="9">
    <location>
        <begin position="141"/>
        <end position="191"/>
    </location>
</feature>
<dbReference type="Pfam" id="PF00782">
    <property type="entry name" value="DSPc"/>
    <property type="match status" value="1"/>
</dbReference>
<proteinExistence type="inferred from homology"/>
<dbReference type="PROSITE" id="PS50056">
    <property type="entry name" value="TYR_PHOSPHATASE_2"/>
    <property type="match status" value="1"/>
</dbReference>
<dbReference type="InterPro" id="IPR029021">
    <property type="entry name" value="Prot-tyrosine_phosphatase-like"/>
</dbReference>
<evidence type="ECO:0000256" key="5">
    <source>
        <dbReference type="ARBA" id="ARBA00022912"/>
    </source>
</evidence>
<dbReference type="GeneTree" id="ENSGT00940000161880"/>
<dbReference type="InterPro" id="IPR008343">
    <property type="entry name" value="MKP"/>
</dbReference>
<comment type="subcellular location">
    <subcellularLocation>
        <location evidence="1">Cytoplasm</location>
    </subcellularLocation>
</comment>
<dbReference type="InterPro" id="IPR000387">
    <property type="entry name" value="Tyr_Pase_dom"/>
</dbReference>
<accession>A0A4W2HHC9</accession>
<keyword evidence="3" id="KW-0963">Cytoplasm</keyword>
<organism evidence="13 14">
    <name type="scientific">Bos indicus x Bos taurus</name>
    <name type="common">Hybrid cattle</name>
    <dbReference type="NCBI Taxonomy" id="30522"/>
    <lineage>
        <taxon>Eukaryota</taxon>
        <taxon>Metazoa</taxon>
        <taxon>Chordata</taxon>
        <taxon>Craniata</taxon>
        <taxon>Vertebrata</taxon>
        <taxon>Euteleostomi</taxon>
        <taxon>Mammalia</taxon>
        <taxon>Eutheria</taxon>
        <taxon>Laurasiatheria</taxon>
        <taxon>Artiodactyla</taxon>
        <taxon>Ruminantia</taxon>
        <taxon>Pecora</taxon>
        <taxon>Bovidae</taxon>
        <taxon>Bovinae</taxon>
        <taxon>Bos</taxon>
    </lineage>
</organism>
<dbReference type="InterPro" id="IPR036873">
    <property type="entry name" value="Rhodanese-like_dom_sf"/>
</dbReference>
<dbReference type="GO" id="GO:0033550">
    <property type="term" value="F:MAP kinase tyrosine phosphatase activity"/>
    <property type="evidence" value="ECO:0007669"/>
    <property type="project" value="TreeGrafter"/>
</dbReference>
<evidence type="ECO:0000256" key="2">
    <source>
        <dbReference type="ARBA" id="ARBA00008601"/>
    </source>
</evidence>
<dbReference type="GO" id="GO:0043409">
    <property type="term" value="P:negative regulation of MAPK cascade"/>
    <property type="evidence" value="ECO:0007669"/>
    <property type="project" value="TreeGrafter"/>
</dbReference>
<dbReference type="FunFam" id="3.90.190.10:FF:000011">
    <property type="entry name" value="Dual specificity phosphatase 6"/>
    <property type="match status" value="1"/>
</dbReference>
<evidence type="ECO:0000256" key="7">
    <source>
        <dbReference type="ARBA" id="ARBA00048336"/>
    </source>
</evidence>
<gene>
    <name evidence="13" type="primary">DUSP9</name>
</gene>
<dbReference type="SUPFAM" id="SSF52821">
    <property type="entry name" value="Rhodanese/Cell cycle control phosphatase"/>
    <property type="match status" value="1"/>
</dbReference>
<dbReference type="Gene3D" id="3.90.190.10">
    <property type="entry name" value="Protein tyrosine phosphatase superfamily"/>
    <property type="match status" value="1"/>
</dbReference>
<feature type="compositionally biased region" description="Gly residues" evidence="9">
    <location>
        <begin position="82"/>
        <end position="101"/>
    </location>
</feature>
<feature type="compositionally biased region" description="Basic residues" evidence="9">
    <location>
        <begin position="38"/>
        <end position="48"/>
    </location>
</feature>
<dbReference type="PANTHER" id="PTHR10159">
    <property type="entry name" value="DUAL SPECIFICITY PROTEIN PHOSPHATASE"/>
    <property type="match status" value="1"/>
</dbReference>
<dbReference type="SUPFAM" id="SSF52799">
    <property type="entry name" value="(Phosphotyrosine protein) phosphatases II"/>
    <property type="match status" value="1"/>
</dbReference>
<evidence type="ECO:0000256" key="4">
    <source>
        <dbReference type="ARBA" id="ARBA00022801"/>
    </source>
</evidence>
<feature type="compositionally biased region" description="Basic and acidic residues" evidence="9">
    <location>
        <begin position="159"/>
        <end position="176"/>
    </location>
</feature>
<reference evidence="13" key="2">
    <citation type="submission" date="2025-08" db="UniProtKB">
        <authorList>
            <consortium name="Ensembl"/>
        </authorList>
    </citation>
    <scope>IDENTIFICATION</scope>
</reference>
<evidence type="ECO:0000256" key="8">
    <source>
        <dbReference type="ARBA" id="ARBA00051722"/>
    </source>
</evidence>
<comment type="catalytic activity">
    <reaction evidence="6">
        <text>O-phospho-L-seryl-[protein] + H2O = L-seryl-[protein] + phosphate</text>
        <dbReference type="Rhea" id="RHEA:20629"/>
        <dbReference type="Rhea" id="RHEA-COMP:9863"/>
        <dbReference type="Rhea" id="RHEA-COMP:11604"/>
        <dbReference type="ChEBI" id="CHEBI:15377"/>
        <dbReference type="ChEBI" id="CHEBI:29999"/>
        <dbReference type="ChEBI" id="CHEBI:43474"/>
        <dbReference type="ChEBI" id="CHEBI:83421"/>
        <dbReference type="EC" id="3.1.3.16"/>
    </reaction>
</comment>
<comment type="similarity">
    <text evidence="2">Belongs to the protein-tyrosine phosphatase family. Non-receptor class dual specificity subfamily.</text>
</comment>
<dbReference type="PROSITE" id="PS50054">
    <property type="entry name" value="TYR_PHOSPHATASE_DUAL"/>
    <property type="match status" value="1"/>
</dbReference>
<dbReference type="PRINTS" id="PR01764">
    <property type="entry name" value="MAPKPHPHTASE"/>
</dbReference>
<dbReference type="Proteomes" id="UP000429181">
    <property type="component" value="Unassembled WGS sequence"/>
</dbReference>
<dbReference type="GO" id="GO:0017017">
    <property type="term" value="F:MAP kinase tyrosine/serine/threonine phosphatase activity"/>
    <property type="evidence" value="ECO:0007669"/>
    <property type="project" value="InterPro"/>
</dbReference>
<dbReference type="PROSITE" id="PS50206">
    <property type="entry name" value="RHODANESE_3"/>
    <property type="match status" value="1"/>
</dbReference>
<keyword evidence="4" id="KW-0378">Hydrolase</keyword>
<dbReference type="FunFam" id="3.40.250.10:FF:000029">
    <property type="entry name" value="Dual specificity phosphatase 9"/>
    <property type="match status" value="1"/>
</dbReference>
<protein>
    <submittedName>
        <fullName evidence="13">Dual specificity phosphatase 9</fullName>
    </submittedName>
</protein>
<comment type="catalytic activity">
    <reaction evidence="8">
        <text>O-phospho-L-tyrosyl-[protein] + H2O = L-tyrosyl-[protein] + phosphate</text>
        <dbReference type="Rhea" id="RHEA:10684"/>
        <dbReference type="Rhea" id="RHEA-COMP:10136"/>
        <dbReference type="Rhea" id="RHEA-COMP:20101"/>
        <dbReference type="ChEBI" id="CHEBI:15377"/>
        <dbReference type="ChEBI" id="CHEBI:43474"/>
        <dbReference type="ChEBI" id="CHEBI:46858"/>
        <dbReference type="ChEBI" id="CHEBI:61978"/>
        <dbReference type="EC" id="3.1.3.48"/>
    </reaction>
</comment>
<feature type="compositionally biased region" description="Basic and acidic residues" evidence="9">
    <location>
        <begin position="337"/>
        <end position="360"/>
    </location>
</feature>
<dbReference type="InterPro" id="IPR001763">
    <property type="entry name" value="Rhodanese-like_dom"/>
</dbReference>
<evidence type="ECO:0000256" key="3">
    <source>
        <dbReference type="ARBA" id="ARBA00022490"/>
    </source>
</evidence>
<dbReference type="AlphaFoldDB" id="A0A4W2HHC9"/>
<name>A0A4W2HHC9_BOBOX</name>
<dbReference type="Pfam" id="PF00581">
    <property type="entry name" value="Rhodanese"/>
    <property type="match status" value="1"/>
</dbReference>
<feature type="region of interest" description="Disordered" evidence="9">
    <location>
        <begin position="333"/>
        <end position="379"/>
    </location>
</feature>
<keyword evidence="5" id="KW-0904">Protein phosphatase</keyword>
<feature type="domain" description="Rhodanese" evidence="12">
    <location>
        <begin position="399"/>
        <end position="518"/>
    </location>
</feature>
<evidence type="ECO:0000313" key="13">
    <source>
        <dbReference type="Ensembl" id="ENSBIXP00005031708.1"/>
    </source>
</evidence>
<feature type="domain" description="Tyrosine-protein phosphatase" evidence="10">
    <location>
        <begin position="580"/>
        <end position="723"/>
    </location>
</feature>
<dbReference type="PANTHER" id="PTHR10159:SF388">
    <property type="entry name" value="DUAL SPECIFICITY PROTEIN PHOSPHATASE 9"/>
    <property type="match status" value="1"/>
</dbReference>
<feature type="compositionally biased region" description="Basic residues" evidence="9">
    <location>
        <begin position="107"/>
        <end position="127"/>
    </location>
</feature>
<evidence type="ECO:0000259" key="10">
    <source>
        <dbReference type="PROSITE" id="PS50054"/>
    </source>
</evidence>
<comment type="catalytic activity">
    <reaction evidence="7">
        <text>O-phospho-L-threonyl-[protein] + H2O = L-threonyl-[protein] + phosphate</text>
        <dbReference type="Rhea" id="RHEA:47004"/>
        <dbReference type="Rhea" id="RHEA-COMP:11060"/>
        <dbReference type="Rhea" id="RHEA-COMP:11605"/>
        <dbReference type="ChEBI" id="CHEBI:15377"/>
        <dbReference type="ChEBI" id="CHEBI:30013"/>
        <dbReference type="ChEBI" id="CHEBI:43474"/>
        <dbReference type="ChEBI" id="CHEBI:61977"/>
        <dbReference type="EC" id="3.1.3.16"/>
    </reaction>
</comment>
<dbReference type="SMART" id="SM00450">
    <property type="entry name" value="RHOD"/>
    <property type="match status" value="1"/>
</dbReference>
<evidence type="ECO:0000256" key="6">
    <source>
        <dbReference type="ARBA" id="ARBA00047761"/>
    </source>
</evidence>
<dbReference type="InterPro" id="IPR000340">
    <property type="entry name" value="Dual-sp_phosphatase_cat-dom"/>
</dbReference>
<dbReference type="SMART" id="SM00195">
    <property type="entry name" value="DSPc"/>
    <property type="match status" value="1"/>
</dbReference>
<evidence type="ECO:0000256" key="9">
    <source>
        <dbReference type="SAM" id="MobiDB-lite"/>
    </source>
</evidence>
<feature type="region of interest" description="Disordered" evidence="9">
    <location>
        <begin position="226"/>
        <end position="259"/>
    </location>
</feature>
<evidence type="ECO:0000259" key="11">
    <source>
        <dbReference type="PROSITE" id="PS50056"/>
    </source>
</evidence>
<sequence>GQGLPPNSGGPGSETPRRGGWEPGLLGHPPAPAERGRRGQSGRRRQVGGRRAGEVGADAGQAAAPPRSLLARLRRRHCPSWAGGGEDGGRRGGGGGGGGGIWSFPPQRRRRRRQQPLGSRRGRRPRLRWRAAAAAVALPAGPAFGNFPAATRGAGAGSRAERSGRGRGNPARERRPSSRGGCVQDIRERSLAAGSRSRSLLLFSPGGVGQPREVPPAEGQRLGTAFISPAPAGRGDNLGLEPLSPPPLSARGPPQSEAEKRGVIAGVRDAGRGLNSSEGPGGTLAALKGGRRTLSLARLGHLSHFPSPVGHSSGCLGHFSWGARGCLWACRGRGRRRSGDRGTPPRDPRRPVSGRADRGLTSRAFPLSAAPEARRAGSREAMEGLGRSCLWLRRELSPPRPRLLLLDCRSRELYESARIGGALSVALPALLLRRLRRGSLSVRALLPGPPLQPPPPAPVLLYDQGGGRHRRTEAEAEEWEADSVLGTLLQKLREEGYLAYYLQGGFSRFQAECPHLCETSLDRQGGPSMAPLPSPVVGLGGLCLGSDCSDVDSEPDRDAMSCGLDSEGATPPPAGLLPSFPVQILPNLYLGSARDSANVESLAKLGIRYILNVTPNLPNLFEKNGDFHYKQIPISDHWSQNLSQFFPEAIAFIDEALSQNCGVLVHCLAGVSRSVTVTVAYLMQKLHLSLNDAYDLVKRKKSNISPNFSFMGQLLDFERSLQLEERRARERGSGGQESAASDPPSFFTTPTSDGVFELDAT</sequence>
<dbReference type="GO" id="GO:0004722">
    <property type="term" value="F:protein serine/threonine phosphatase activity"/>
    <property type="evidence" value="ECO:0007669"/>
    <property type="project" value="UniProtKB-EC"/>
</dbReference>